<evidence type="ECO:0000256" key="3">
    <source>
        <dbReference type="ARBA" id="ARBA00022989"/>
    </source>
</evidence>
<sequence>MWFADFAGESRTRYCLHQSAVITSVAVNAVFMQQLCRLASKGWAWSHPDSLATWMAGRSIIDLAPRWASSRLISRRTLRFSLSSFQQLALPISLPHSFILQAPPFCRPSPVSQRHWGKKQPRSRHWLSYKMVWVDNATAEVDAISQWRTIITICTVFSFFSVVIVSARLWIRNKNHGLAADDWMSALSMVFALIYSILCIVQTKYGLGLPIALRPKENLLPYSRSNFSGRPVYQVGIAFFKVALLISYLRLFKGTNHLWYRRVVWIAMFFIVAGHLGCALTLIFACSPVHKSWDPRVDGKCLAPGPSFTAYAIVTIVSDVIVAVIPIPVLLQLKVSTSKKVGLIVIFLLGLFTTLCSVFRYTQIDNIQNGDGNSTMLIVWGVIEFNVGNMVSSLPFLAPIFLRKAREYTTKYSGGSGNGYGSGGGSNARKLGGGKSGSDAYKLSNVSAGLGRKGTFVSSKGHPGFSMGSEENILKDSPDGSIMKSVTYSVHVDEQERRTRHGERD</sequence>
<feature type="transmembrane region" description="Helical" evidence="6">
    <location>
        <begin position="183"/>
        <end position="212"/>
    </location>
</feature>
<keyword evidence="2 6" id="KW-0812">Transmembrane</keyword>
<feature type="domain" description="Rhodopsin" evidence="7">
    <location>
        <begin position="167"/>
        <end position="401"/>
    </location>
</feature>
<feature type="transmembrane region" description="Helical" evidence="6">
    <location>
        <begin position="150"/>
        <end position="171"/>
    </location>
</feature>
<feature type="transmembrane region" description="Helical" evidence="6">
    <location>
        <begin position="310"/>
        <end position="331"/>
    </location>
</feature>
<evidence type="ECO:0000256" key="5">
    <source>
        <dbReference type="ARBA" id="ARBA00038359"/>
    </source>
</evidence>
<comment type="subcellular location">
    <subcellularLocation>
        <location evidence="1">Membrane</location>
        <topology evidence="1">Multi-pass membrane protein</topology>
    </subcellularLocation>
</comment>
<dbReference type="InterPro" id="IPR049326">
    <property type="entry name" value="Rhodopsin_dom_fungi"/>
</dbReference>
<evidence type="ECO:0000256" key="2">
    <source>
        <dbReference type="ARBA" id="ARBA00022692"/>
    </source>
</evidence>
<dbReference type="InterPro" id="IPR052337">
    <property type="entry name" value="SAT4-like"/>
</dbReference>
<dbReference type="EMBL" id="MU864016">
    <property type="protein sequence ID" value="KAK4195349.1"/>
    <property type="molecule type" value="Genomic_DNA"/>
</dbReference>
<dbReference type="Pfam" id="PF20684">
    <property type="entry name" value="Fung_rhodopsin"/>
    <property type="match status" value="1"/>
</dbReference>
<evidence type="ECO:0000313" key="9">
    <source>
        <dbReference type="Proteomes" id="UP001303160"/>
    </source>
</evidence>
<keyword evidence="4 6" id="KW-0472">Membrane</keyword>
<feature type="transmembrane region" description="Helical" evidence="6">
    <location>
        <begin position="263"/>
        <end position="290"/>
    </location>
</feature>
<evidence type="ECO:0000256" key="1">
    <source>
        <dbReference type="ARBA" id="ARBA00004141"/>
    </source>
</evidence>
<accession>A0AAN6X754</accession>
<dbReference type="Proteomes" id="UP001303160">
    <property type="component" value="Unassembled WGS sequence"/>
</dbReference>
<reference evidence="8" key="2">
    <citation type="submission" date="2023-05" db="EMBL/GenBank/DDBJ databases">
        <authorList>
            <consortium name="Lawrence Berkeley National Laboratory"/>
            <person name="Steindorff A."/>
            <person name="Hensen N."/>
            <person name="Bonometti L."/>
            <person name="Westerberg I."/>
            <person name="Brannstrom I.O."/>
            <person name="Guillou S."/>
            <person name="Cros-Aarteil S."/>
            <person name="Calhoun S."/>
            <person name="Haridas S."/>
            <person name="Kuo A."/>
            <person name="Mondo S."/>
            <person name="Pangilinan J."/>
            <person name="Riley R."/>
            <person name="Labutti K."/>
            <person name="Andreopoulos B."/>
            <person name="Lipzen A."/>
            <person name="Chen C."/>
            <person name="Yanf M."/>
            <person name="Daum C."/>
            <person name="Ng V."/>
            <person name="Clum A."/>
            <person name="Ohm R."/>
            <person name="Martin F."/>
            <person name="Silar P."/>
            <person name="Natvig D."/>
            <person name="Lalanne C."/>
            <person name="Gautier V."/>
            <person name="Ament-Velasquez S.L."/>
            <person name="Kruys A."/>
            <person name="Hutchinson M.I."/>
            <person name="Powell A.J."/>
            <person name="Barry K."/>
            <person name="Miller A.N."/>
            <person name="Grigoriev I.V."/>
            <person name="Debuchy R."/>
            <person name="Gladieux P."/>
            <person name="Thoren M.H."/>
            <person name="Johannesson H."/>
        </authorList>
    </citation>
    <scope>NUCLEOTIDE SEQUENCE</scope>
    <source>
        <strain evidence="8">CBS 315.58</strain>
    </source>
</reference>
<keyword evidence="3 6" id="KW-1133">Transmembrane helix</keyword>
<gene>
    <name evidence="8" type="ORF">QBC40DRAFT_343507</name>
</gene>
<dbReference type="PANTHER" id="PTHR33048">
    <property type="entry name" value="PTH11-LIKE INTEGRAL MEMBRANE PROTEIN (AFU_ORTHOLOGUE AFUA_5G11245)"/>
    <property type="match status" value="1"/>
</dbReference>
<proteinExistence type="inferred from homology"/>
<organism evidence="8 9">
    <name type="scientific">Triangularia verruculosa</name>
    <dbReference type="NCBI Taxonomy" id="2587418"/>
    <lineage>
        <taxon>Eukaryota</taxon>
        <taxon>Fungi</taxon>
        <taxon>Dikarya</taxon>
        <taxon>Ascomycota</taxon>
        <taxon>Pezizomycotina</taxon>
        <taxon>Sordariomycetes</taxon>
        <taxon>Sordariomycetidae</taxon>
        <taxon>Sordariales</taxon>
        <taxon>Podosporaceae</taxon>
        <taxon>Triangularia</taxon>
    </lineage>
</organism>
<name>A0AAN6X754_9PEZI</name>
<feature type="transmembrane region" description="Helical" evidence="6">
    <location>
        <begin position="343"/>
        <end position="362"/>
    </location>
</feature>
<dbReference type="AlphaFoldDB" id="A0AAN6X754"/>
<protein>
    <recommendedName>
        <fullName evidence="7">Rhodopsin domain-containing protein</fullName>
    </recommendedName>
</protein>
<evidence type="ECO:0000313" key="8">
    <source>
        <dbReference type="EMBL" id="KAK4195349.1"/>
    </source>
</evidence>
<reference evidence="8" key="1">
    <citation type="journal article" date="2023" name="Mol. Phylogenet. Evol.">
        <title>Genome-scale phylogeny and comparative genomics of the fungal order Sordariales.</title>
        <authorList>
            <person name="Hensen N."/>
            <person name="Bonometti L."/>
            <person name="Westerberg I."/>
            <person name="Brannstrom I.O."/>
            <person name="Guillou S."/>
            <person name="Cros-Aarteil S."/>
            <person name="Calhoun S."/>
            <person name="Haridas S."/>
            <person name="Kuo A."/>
            <person name="Mondo S."/>
            <person name="Pangilinan J."/>
            <person name="Riley R."/>
            <person name="LaButti K."/>
            <person name="Andreopoulos B."/>
            <person name="Lipzen A."/>
            <person name="Chen C."/>
            <person name="Yan M."/>
            <person name="Daum C."/>
            <person name="Ng V."/>
            <person name="Clum A."/>
            <person name="Steindorff A."/>
            <person name="Ohm R.A."/>
            <person name="Martin F."/>
            <person name="Silar P."/>
            <person name="Natvig D.O."/>
            <person name="Lalanne C."/>
            <person name="Gautier V."/>
            <person name="Ament-Velasquez S.L."/>
            <person name="Kruys A."/>
            <person name="Hutchinson M.I."/>
            <person name="Powell A.J."/>
            <person name="Barry K."/>
            <person name="Miller A.N."/>
            <person name="Grigoriev I.V."/>
            <person name="Debuchy R."/>
            <person name="Gladieux P."/>
            <person name="Hiltunen Thoren M."/>
            <person name="Johannesson H."/>
        </authorList>
    </citation>
    <scope>NUCLEOTIDE SEQUENCE</scope>
    <source>
        <strain evidence="8">CBS 315.58</strain>
    </source>
</reference>
<feature type="transmembrane region" description="Helical" evidence="6">
    <location>
        <begin position="377"/>
        <end position="402"/>
    </location>
</feature>
<evidence type="ECO:0000259" key="7">
    <source>
        <dbReference type="Pfam" id="PF20684"/>
    </source>
</evidence>
<dbReference type="GO" id="GO:0016020">
    <property type="term" value="C:membrane"/>
    <property type="evidence" value="ECO:0007669"/>
    <property type="project" value="UniProtKB-SubCell"/>
</dbReference>
<dbReference type="PANTHER" id="PTHR33048:SF146">
    <property type="entry name" value="INTEGRAL MEMBRANE PROTEIN"/>
    <property type="match status" value="1"/>
</dbReference>
<feature type="transmembrane region" description="Helical" evidence="6">
    <location>
        <begin position="232"/>
        <end position="251"/>
    </location>
</feature>
<evidence type="ECO:0000256" key="4">
    <source>
        <dbReference type="ARBA" id="ARBA00023136"/>
    </source>
</evidence>
<keyword evidence="9" id="KW-1185">Reference proteome</keyword>
<comment type="caution">
    <text evidence="8">The sequence shown here is derived from an EMBL/GenBank/DDBJ whole genome shotgun (WGS) entry which is preliminary data.</text>
</comment>
<evidence type="ECO:0000256" key="6">
    <source>
        <dbReference type="SAM" id="Phobius"/>
    </source>
</evidence>
<comment type="similarity">
    <text evidence="5">Belongs to the SAT4 family.</text>
</comment>